<keyword evidence="3" id="KW-1185">Reference proteome</keyword>
<evidence type="ECO:0000313" key="3">
    <source>
        <dbReference type="Proteomes" id="UP000494125"/>
    </source>
</evidence>
<feature type="chain" id="PRO_5027071314" description="Lipoprotein" evidence="1">
    <location>
        <begin position="20"/>
        <end position="83"/>
    </location>
</feature>
<evidence type="ECO:0008006" key="4">
    <source>
        <dbReference type="Google" id="ProtNLM"/>
    </source>
</evidence>
<organism evidence="2 3">
    <name type="scientific">Burkholderia diffusa</name>
    <dbReference type="NCBI Taxonomy" id="488732"/>
    <lineage>
        <taxon>Bacteria</taxon>
        <taxon>Pseudomonadati</taxon>
        <taxon>Pseudomonadota</taxon>
        <taxon>Betaproteobacteria</taxon>
        <taxon>Burkholderiales</taxon>
        <taxon>Burkholderiaceae</taxon>
        <taxon>Burkholderia</taxon>
        <taxon>Burkholderia cepacia complex</taxon>
    </lineage>
</organism>
<name>A0A6P2MXN0_9BURK</name>
<keyword evidence="1" id="KW-0732">Signal</keyword>
<evidence type="ECO:0000256" key="1">
    <source>
        <dbReference type="SAM" id="SignalP"/>
    </source>
</evidence>
<proteinExistence type="predicted"/>
<dbReference type="Proteomes" id="UP000494125">
    <property type="component" value="Unassembled WGS sequence"/>
</dbReference>
<accession>A0A6P2MXN0</accession>
<protein>
    <recommendedName>
        <fullName evidence="4">Lipoprotein</fullName>
    </recommendedName>
</protein>
<evidence type="ECO:0000313" key="2">
    <source>
        <dbReference type="EMBL" id="VWB84787.1"/>
    </source>
</evidence>
<dbReference type="AlphaFoldDB" id="A0A6P2MXN0"/>
<gene>
    <name evidence="2" type="ORF">BDI24065_04065</name>
</gene>
<reference evidence="2 3" key="1">
    <citation type="submission" date="2019-09" db="EMBL/GenBank/DDBJ databases">
        <authorList>
            <person name="Depoorter E."/>
        </authorList>
    </citation>
    <scope>NUCLEOTIDE SEQUENCE [LARGE SCALE GENOMIC DNA]</scope>
    <source>
        <strain evidence="2">LMG 24065</strain>
    </source>
</reference>
<dbReference type="RefSeq" id="WP_151049353.1">
    <property type="nucleotide sequence ID" value="NZ_CABVPN010000020.1"/>
</dbReference>
<dbReference type="EMBL" id="CABVPN010000020">
    <property type="protein sequence ID" value="VWB84787.1"/>
    <property type="molecule type" value="Genomic_DNA"/>
</dbReference>
<sequence length="83" mass="9513">MKKITLTLLLMALAVPAFAGQCNSYGYQKKLRKLEVKAEAASRYGDRIKAQKLREKRQYLMSRCQLTHTIGGAAENHIPYQYH</sequence>
<feature type="signal peptide" evidence="1">
    <location>
        <begin position="1"/>
        <end position="19"/>
    </location>
</feature>
<dbReference type="GeneID" id="93029132"/>